<proteinExistence type="predicted"/>
<gene>
    <name evidence="1" type="ORF">BDV34DRAFT_22522</name>
</gene>
<name>A0A5N6D493_ASPPA</name>
<dbReference type="VEuPathDB" id="FungiDB:BDV34DRAFT_22522"/>
<dbReference type="AlphaFoldDB" id="A0A5N6D493"/>
<dbReference type="Proteomes" id="UP000326532">
    <property type="component" value="Unassembled WGS sequence"/>
</dbReference>
<sequence length="142" mass="15137">MASGGFPLHTYSVHHVSSDLQQPVVPHSSIPMVQPPTAVRQDVPYSSAPSYSEKQVRIPLSAVRMIQDGLSYPYSCPGPKPPTHPSSTHVVAISQIVTVVVHRCSGRVSSPYSSDGAQELRRLGMKNGEVCDGGMGGVCVRT</sequence>
<keyword evidence="2" id="KW-1185">Reference proteome</keyword>
<evidence type="ECO:0000313" key="1">
    <source>
        <dbReference type="EMBL" id="KAB8200062.1"/>
    </source>
</evidence>
<accession>A0A5N6D493</accession>
<reference evidence="1 2" key="1">
    <citation type="submission" date="2019-04" db="EMBL/GenBank/DDBJ databases">
        <title>Fungal friends and foes A comparative genomics study of 23 Aspergillus species from section Flavi.</title>
        <authorList>
            <consortium name="DOE Joint Genome Institute"/>
            <person name="Kjaerbolling I."/>
            <person name="Vesth T.C."/>
            <person name="Frisvad J.C."/>
            <person name="Nybo J.L."/>
            <person name="Theobald S."/>
            <person name="Kildgaard S."/>
            <person name="Petersen T.I."/>
            <person name="Kuo A."/>
            <person name="Sato A."/>
            <person name="Lyhne E.K."/>
            <person name="Kogle M.E."/>
            <person name="Wiebenga A."/>
            <person name="Kun R.S."/>
            <person name="Lubbers R.J."/>
            <person name="Makela M.R."/>
            <person name="Barry K."/>
            <person name="Chovatia M."/>
            <person name="Clum A."/>
            <person name="Daum C."/>
            <person name="Haridas S."/>
            <person name="He G."/>
            <person name="LaButti K."/>
            <person name="Lipzen A."/>
            <person name="Mondo S."/>
            <person name="Pangilinan J."/>
            <person name="Riley R."/>
            <person name="Salamov A."/>
            <person name="Simmons B.A."/>
            <person name="Magnuson J.K."/>
            <person name="Henrissat B."/>
            <person name="Mortensen U.H."/>
            <person name="Larsen T.O."/>
            <person name="De vries R.P."/>
            <person name="Grigoriev I.V."/>
            <person name="Machida M."/>
            <person name="Baker S.E."/>
            <person name="Andersen M.R."/>
        </authorList>
    </citation>
    <scope>NUCLEOTIDE SEQUENCE [LARGE SCALE GENOMIC DNA]</scope>
    <source>
        <strain evidence="1 2">CBS 117618</strain>
    </source>
</reference>
<evidence type="ECO:0000313" key="2">
    <source>
        <dbReference type="Proteomes" id="UP000326532"/>
    </source>
</evidence>
<dbReference type="EMBL" id="ML735053">
    <property type="protein sequence ID" value="KAB8200062.1"/>
    <property type="molecule type" value="Genomic_DNA"/>
</dbReference>
<protein>
    <submittedName>
        <fullName evidence="1">Uncharacterized protein</fullName>
    </submittedName>
</protein>
<organism evidence="1 2">
    <name type="scientific">Aspergillus parasiticus</name>
    <dbReference type="NCBI Taxonomy" id="5067"/>
    <lineage>
        <taxon>Eukaryota</taxon>
        <taxon>Fungi</taxon>
        <taxon>Dikarya</taxon>
        <taxon>Ascomycota</taxon>
        <taxon>Pezizomycotina</taxon>
        <taxon>Eurotiomycetes</taxon>
        <taxon>Eurotiomycetidae</taxon>
        <taxon>Eurotiales</taxon>
        <taxon>Aspergillaceae</taxon>
        <taxon>Aspergillus</taxon>
        <taxon>Aspergillus subgen. Circumdati</taxon>
    </lineage>
</organism>